<reference evidence="2" key="1">
    <citation type="journal article" date="2013" name="Genetics">
        <title>The draft genome and transcriptome of Panagrellus redivivus are shaped by the harsh demands of a free-living lifestyle.</title>
        <authorList>
            <person name="Srinivasan J."/>
            <person name="Dillman A.R."/>
            <person name="Macchietto M.G."/>
            <person name="Heikkinen L."/>
            <person name="Lakso M."/>
            <person name="Fracchia K.M."/>
            <person name="Antoshechkin I."/>
            <person name="Mortazavi A."/>
            <person name="Wong G."/>
            <person name="Sternberg P.W."/>
        </authorList>
    </citation>
    <scope>NUCLEOTIDE SEQUENCE [LARGE SCALE GENOMIC DNA]</scope>
    <source>
        <strain evidence="2">MT8872</strain>
    </source>
</reference>
<sequence>MDEDVIKVRVQFINDLDPFVSTSNREPLKPLLYYFPLHSPIAEHLPEIVRQLRAPHKSGDAALQVSPSACGDLGSYLDSDLSISEQPDELSILQADP</sequence>
<evidence type="ECO:0000259" key="1">
    <source>
        <dbReference type="Pfam" id="PF18382"/>
    </source>
</evidence>
<dbReference type="Gene3D" id="1.25.10.10">
    <property type="entry name" value="Leucine-rich Repeat Variant"/>
    <property type="match status" value="1"/>
</dbReference>
<feature type="domain" description="FHOD1 N-terminal GTPase-binding" evidence="1">
    <location>
        <begin position="8"/>
        <end position="96"/>
    </location>
</feature>
<dbReference type="PANTHER" id="PTHR45920:SF4">
    <property type="entry name" value="FORMIN HOMOLOGY 2 DOMAIN CONTAINING, ISOFORM I"/>
    <property type="match status" value="1"/>
</dbReference>
<dbReference type="InterPro" id="IPR041387">
    <property type="entry name" value="FHOD1_GBD_N"/>
</dbReference>
<evidence type="ECO:0000313" key="3">
    <source>
        <dbReference type="WBParaSite" id="Pan_g17648.t1"/>
    </source>
</evidence>
<dbReference type="Proteomes" id="UP000492821">
    <property type="component" value="Unassembled WGS sequence"/>
</dbReference>
<accession>A0A7E4V7Y1</accession>
<name>A0A7E4V7Y1_PANRE</name>
<dbReference type="GO" id="GO:0051015">
    <property type="term" value="F:actin filament binding"/>
    <property type="evidence" value="ECO:0007669"/>
    <property type="project" value="TreeGrafter"/>
</dbReference>
<protein>
    <submittedName>
        <fullName evidence="3">Formin_GBD_N domain-containing protein</fullName>
    </submittedName>
</protein>
<dbReference type="GO" id="GO:0005737">
    <property type="term" value="C:cytoplasm"/>
    <property type="evidence" value="ECO:0007669"/>
    <property type="project" value="TreeGrafter"/>
</dbReference>
<dbReference type="GO" id="GO:0005856">
    <property type="term" value="C:cytoskeleton"/>
    <property type="evidence" value="ECO:0007669"/>
    <property type="project" value="TreeGrafter"/>
</dbReference>
<proteinExistence type="predicted"/>
<organism evidence="2 3">
    <name type="scientific">Panagrellus redivivus</name>
    <name type="common">Microworm</name>
    <dbReference type="NCBI Taxonomy" id="6233"/>
    <lineage>
        <taxon>Eukaryota</taxon>
        <taxon>Metazoa</taxon>
        <taxon>Ecdysozoa</taxon>
        <taxon>Nematoda</taxon>
        <taxon>Chromadorea</taxon>
        <taxon>Rhabditida</taxon>
        <taxon>Tylenchina</taxon>
        <taxon>Panagrolaimomorpha</taxon>
        <taxon>Panagrolaimoidea</taxon>
        <taxon>Panagrolaimidae</taxon>
        <taxon>Panagrellus</taxon>
    </lineage>
</organism>
<dbReference type="WBParaSite" id="Pan_g17648.t1">
    <property type="protein sequence ID" value="Pan_g17648.t1"/>
    <property type="gene ID" value="Pan_g17648"/>
</dbReference>
<dbReference type="Pfam" id="PF18382">
    <property type="entry name" value="Formin_GBD_N"/>
    <property type="match status" value="1"/>
</dbReference>
<dbReference type="PANTHER" id="PTHR45920">
    <property type="entry name" value="FORMIN HOMOLOGY 2 DOMAIN CONTAINING, ISOFORM I"/>
    <property type="match status" value="1"/>
</dbReference>
<dbReference type="GO" id="GO:0030866">
    <property type="term" value="P:cortical actin cytoskeleton organization"/>
    <property type="evidence" value="ECO:0007669"/>
    <property type="project" value="TreeGrafter"/>
</dbReference>
<dbReference type="AlphaFoldDB" id="A0A7E4V7Y1"/>
<reference evidence="3" key="2">
    <citation type="submission" date="2020-10" db="UniProtKB">
        <authorList>
            <consortium name="WormBaseParasite"/>
        </authorList>
    </citation>
    <scope>IDENTIFICATION</scope>
</reference>
<keyword evidence="2" id="KW-1185">Reference proteome</keyword>
<dbReference type="InterPro" id="IPR011989">
    <property type="entry name" value="ARM-like"/>
</dbReference>
<evidence type="ECO:0000313" key="2">
    <source>
        <dbReference type="Proteomes" id="UP000492821"/>
    </source>
</evidence>